<comment type="similarity">
    <text evidence="2">Belongs to the GMC oxidoreductase family.</text>
</comment>
<feature type="domain" description="Glucose-methanol-choline oxidoreductase C-terminal" evidence="8">
    <location>
        <begin position="450"/>
        <end position="578"/>
    </location>
</feature>
<name>A0ABT9PCY9_9ACTN</name>
<evidence type="ECO:0000256" key="1">
    <source>
        <dbReference type="ARBA" id="ARBA00001974"/>
    </source>
</evidence>
<dbReference type="Pfam" id="PF01266">
    <property type="entry name" value="DAO"/>
    <property type="match status" value="1"/>
</dbReference>
<evidence type="ECO:0000259" key="6">
    <source>
        <dbReference type="Pfam" id="PF00732"/>
    </source>
</evidence>
<dbReference type="PANTHER" id="PTHR42784">
    <property type="entry name" value="PYRANOSE 2-OXIDASE"/>
    <property type="match status" value="1"/>
</dbReference>
<reference evidence="9 10" key="1">
    <citation type="submission" date="2023-07" db="EMBL/GenBank/DDBJ databases">
        <title>Sequencing the genomes of 1000 actinobacteria strains.</title>
        <authorList>
            <person name="Klenk H.-P."/>
        </authorList>
    </citation>
    <scope>NUCLEOTIDE SEQUENCE [LARGE SCALE GENOMIC DNA]</scope>
    <source>
        <strain evidence="9 10">DSM 44388</strain>
    </source>
</reference>
<dbReference type="Proteomes" id="UP001235712">
    <property type="component" value="Unassembled WGS sequence"/>
</dbReference>
<dbReference type="SUPFAM" id="SSF51905">
    <property type="entry name" value="FAD/NAD(P)-binding domain"/>
    <property type="match status" value="1"/>
</dbReference>
<proteinExistence type="inferred from homology"/>
<evidence type="ECO:0000256" key="2">
    <source>
        <dbReference type="ARBA" id="ARBA00010790"/>
    </source>
</evidence>
<dbReference type="Pfam" id="PF05199">
    <property type="entry name" value="GMC_oxred_C"/>
    <property type="match status" value="1"/>
</dbReference>
<feature type="domain" description="FAD dependent oxidoreductase" evidence="7">
    <location>
        <begin position="7"/>
        <end position="43"/>
    </location>
</feature>
<keyword evidence="3" id="KW-0285">Flavoprotein</keyword>
<keyword evidence="5" id="KW-0560">Oxidoreductase</keyword>
<dbReference type="Pfam" id="PF00732">
    <property type="entry name" value="GMC_oxred_N"/>
    <property type="match status" value="1"/>
</dbReference>
<gene>
    <name evidence="9" type="ORF">J2S57_006309</name>
</gene>
<evidence type="ECO:0000256" key="3">
    <source>
        <dbReference type="ARBA" id="ARBA00022630"/>
    </source>
</evidence>
<comment type="cofactor">
    <cofactor evidence="1">
        <name>FAD</name>
        <dbReference type="ChEBI" id="CHEBI:57692"/>
    </cofactor>
</comment>
<comment type="caution">
    <text evidence="9">The sequence shown here is derived from an EMBL/GenBank/DDBJ whole genome shotgun (WGS) entry which is preliminary data.</text>
</comment>
<dbReference type="RefSeq" id="WP_307249626.1">
    <property type="nucleotide sequence ID" value="NZ_JAUSQZ010000001.1"/>
</dbReference>
<organism evidence="9 10">
    <name type="scientific">Kineosporia succinea</name>
    <dbReference type="NCBI Taxonomy" id="84632"/>
    <lineage>
        <taxon>Bacteria</taxon>
        <taxon>Bacillati</taxon>
        <taxon>Actinomycetota</taxon>
        <taxon>Actinomycetes</taxon>
        <taxon>Kineosporiales</taxon>
        <taxon>Kineosporiaceae</taxon>
        <taxon>Kineosporia</taxon>
    </lineage>
</organism>
<dbReference type="Gene3D" id="3.50.50.60">
    <property type="entry name" value="FAD/NAD(P)-binding domain"/>
    <property type="match status" value="2"/>
</dbReference>
<protein>
    <submittedName>
        <fullName evidence="9">Choline dehydrogenase-like flavoprotein</fullName>
    </submittedName>
</protein>
<dbReference type="InterPro" id="IPR007867">
    <property type="entry name" value="GMC_OxRtase_C"/>
</dbReference>
<dbReference type="PANTHER" id="PTHR42784:SF1">
    <property type="entry name" value="PYRANOSE 2-OXIDASE"/>
    <property type="match status" value="1"/>
</dbReference>
<keyword evidence="4" id="KW-0274">FAD</keyword>
<dbReference type="InterPro" id="IPR006076">
    <property type="entry name" value="FAD-dep_OxRdtase"/>
</dbReference>
<accession>A0ABT9PCY9</accession>
<evidence type="ECO:0000256" key="5">
    <source>
        <dbReference type="ARBA" id="ARBA00023002"/>
    </source>
</evidence>
<evidence type="ECO:0000313" key="10">
    <source>
        <dbReference type="Proteomes" id="UP001235712"/>
    </source>
</evidence>
<evidence type="ECO:0000256" key="4">
    <source>
        <dbReference type="ARBA" id="ARBA00022827"/>
    </source>
</evidence>
<keyword evidence="10" id="KW-1185">Reference proteome</keyword>
<dbReference type="InterPro" id="IPR051473">
    <property type="entry name" value="P2Ox-like"/>
</dbReference>
<evidence type="ECO:0000313" key="9">
    <source>
        <dbReference type="EMBL" id="MDP9830560.1"/>
    </source>
</evidence>
<dbReference type="InterPro" id="IPR036188">
    <property type="entry name" value="FAD/NAD-bd_sf"/>
</dbReference>
<dbReference type="EMBL" id="JAUSQZ010000001">
    <property type="protein sequence ID" value="MDP9830560.1"/>
    <property type="molecule type" value="Genomic_DNA"/>
</dbReference>
<evidence type="ECO:0000259" key="7">
    <source>
        <dbReference type="Pfam" id="PF01266"/>
    </source>
</evidence>
<sequence>MSGLDADVVIVGGGVNGALLAKQLTREGVRVLVLEAGPGTAWDYESYNQHLDTFFNATPKSVESPWPAAAGAPQPDTADVRLANGYFVQTGPDRFGSSYSRTLGGSTLHWLGVCLRMLPEDFRMHTEHGVGLDWPIGYDDLEPFYREAEHELGVSADVSEQAHLGITFAEGYDYPMHRLPPSWSDELLARSVDGLEVPLGDETFTLKVRGYPAARNSVPRAGYRPAGAVGEPGEELSLHRGLGQRCQGNTSCTPICPVQAKYNAQKSLAQADRDLLEIRSQSVVSKVLVDPVNGTVTGLEYQHYDEPGSARHTVRTATGRLYVLAAHAVENAKILLASGLDEGRTGRGLMDHPALYAWGYGPTPVGAFRGPQSTAGIDDLRGGRFRSSHAAFRLDIGNDGWRATTGAPDSDVAAAVSQGLYGDRLRDHLQRTLPRQVRFSVAVEQLHDPANTVTIDPAHVDELGNPRPVIDYRIDDYTKAGMAAGKRVYRQMFARAGIEDHSEDAGGNWFPSVTYEGEEYHYHGMGHFAGTHVMGPDPATSVVDADQRSWAHRNLFVVGSGSFPTMGTSNPTLTMAALTLRTARRVLAELGD</sequence>
<dbReference type="InterPro" id="IPR000172">
    <property type="entry name" value="GMC_OxRdtase_N"/>
</dbReference>
<evidence type="ECO:0000259" key="8">
    <source>
        <dbReference type="Pfam" id="PF05199"/>
    </source>
</evidence>
<feature type="domain" description="Glucose-methanol-choline oxidoreductase N-terminal" evidence="6">
    <location>
        <begin position="246"/>
        <end position="354"/>
    </location>
</feature>